<dbReference type="EMBL" id="JBBKZS010000009">
    <property type="protein sequence ID" value="MEJ8857081.1"/>
    <property type="molecule type" value="Genomic_DNA"/>
</dbReference>
<evidence type="ECO:0000256" key="2">
    <source>
        <dbReference type="ARBA" id="ARBA00023002"/>
    </source>
</evidence>
<dbReference type="SUPFAM" id="SSF51735">
    <property type="entry name" value="NAD(P)-binding Rossmann-fold domains"/>
    <property type="match status" value="1"/>
</dbReference>
<accession>A0ABU8XB66</accession>
<reference evidence="3 4" key="1">
    <citation type="submission" date="2024-03" db="EMBL/GenBank/DDBJ databases">
        <title>Novel species of the genus Variovorax.</title>
        <authorList>
            <person name="Liu Q."/>
            <person name="Xin Y.-H."/>
        </authorList>
    </citation>
    <scope>NUCLEOTIDE SEQUENCE [LARGE SCALE GENOMIC DNA]</scope>
    <source>
        <strain evidence="3 4">KACC 18901</strain>
    </source>
</reference>
<organism evidence="3 4">
    <name type="scientific">Variovorax robiniae</name>
    <dbReference type="NCBI Taxonomy" id="1836199"/>
    <lineage>
        <taxon>Bacteria</taxon>
        <taxon>Pseudomonadati</taxon>
        <taxon>Pseudomonadota</taxon>
        <taxon>Betaproteobacteria</taxon>
        <taxon>Burkholderiales</taxon>
        <taxon>Comamonadaceae</taxon>
        <taxon>Variovorax</taxon>
    </lineage>
</organism>
<dbReference type="InterPro" id="IPR036291">
    <property type="entry name" value="NAD(P)-bd_dom_sf"/>
</dbReference>
<gene>
    <name evidence="3" type="ORF">WKW79_21065</name>
</gene>
<comment type="caution">
    <text evidence="3">The sequence shown here is derived from an EMBL/GenBank/DDBJ whole genome shotgun (WGS) entry which is preliminary data.</text>
</comment>
<dbReference type="Proteomes" id="UP001367030">
    <property type="component" value="Unassembled WGS sequence"/>
</dbReference>
<sequence length="274" mass="28820">MPEQDLKTTSTAFDPQSLAGLFDLRDRVAYVPGGYGGIGEAIAWGLAQAGAKVAVSGRDEARAMELAATLRAAGHDALGLAMDAHSVPDIQRSVDAVQRHFGALDLLLNCVGIQREQALLDVSEEAFDEVVQVNLKSAMFLAQAAAGHQIAGGRGGRQVHLLSVRAQLGLRGRGYSAYASSKGALVMLIRQHASELAPHGITVNGIAPTVVRTEMARHWLDNPVTHQQVLDRIPLGRVAEPSDVAGPAVFFCSPAAAFVTGQVLYLDGGITASQ</sequence>
<proteinExistence type="inferred from homology"/>
<protein>
    <submittedName>
        <fullName evidence="3">SDR family oxidoreductase</fullName>
    </submittedName>
</protein>
<keyword evidence="2" id="KW-0560">Oxidoreductase</keyword>
<comment type="similarity">
    <text evidence="1">Belongs to the short-chain dehydrogenases/reductases (SDR) family.</text>
</comment>
<name>A0ABU8XB66_9BURK</name>
<dbReference type="PANTHER" id="PTHR42760:SF133">
    <property type="entry name" value="3-OXOACYL-[ACYL-CARRIER-PROTEIN] REDUCTASE"/>
    <property type="match status" value="1"/>
</dbReference>
<evidence type="ECO:0000256" key="1">
    <source>
        <dbReference type="ARBA" id="ARBA00006484"/>
    </source>
</evidence>
<dbReference type="PRINTS" id="PR00081">
    <property type="entry name" value="GDHRDH"/>
</dbReference>
<keyword evidence="4" id="KW-1185">Reference proteome</keyword>
<dbReference type="RefSeq" id="WP_340337154.1">
    <property type="nucleotide sequence ID" value="NZ_JBBKZS010000009.1"/>
</dbReference>
<dbReference type="PANTHER" id="PTHR42760">
    <property type="entry name" value="SHORT-CHAIN DEHYDROGENASES/REDUCTASES FAMILY MEMBER"/>
    <property type="match status" value="1"/>
</dbReference>
<evidence type="ECO:0000313" key="4">
    <source>
        <dbReference type="Proteomes" id="UP001367030"/>
    </source>
</evidence>
<dbReference type="Gene3D" id="3.40.50.720">
    <property type="entry name" value="NAD(P)-binding Rossmann-like Domain"/>
    <property type="match status" value="1"/>
</dbReference>
<evidence type="ECO:0000313" key="3">
    <source>
        <dbReference type="EMBL" id="MEJ8857081.1"/>
    </source>
</evidence>
<dbReference type="InterPro" id="IPR002347">
    <property type="entry name" value="SDR_fam"/>
</dbReference>
<dbReference type="Pfam" id="PF13561">
    <property type="entry name" value="adh_short_C2"/>
    <property type="match status" value="1"/>
</dbReference>